<gene>
    <name evidence="11" type="ORF">PHPALM_9382</name>
</gene>
<dbReference type="InterPro" id="IPR043519">
    <property type="entry name" value="NT_sf"/>
</dbReference>
<evidence type="ECO:0000259" key="10">
    <source>
        <dbReference type="Pfam" id="PF22600"/>
    </source>
</evidence>
<comment type="cofactor">
    <cofactor evidence="1">
        <name>Mn(2+)</name>
        <dbReference type="ChEBI" id="CHEBI:29035"/>
    </cofactor>
</comment>
<protein>
    <submittedName>
        <fullName evidence="11">PAP/25A-associated</fullName>
    </submittedName>
</protein>
<comment type="caution">
    <text evidence="11">The sequence shown here is derived from an EMBL/GenBank/DDBJ whole genome shotgun (WGS) entry which is preliminary data.</text>
</comment>
<dbReference type="SUPFAM" id="SSF81631">
    <property type="entry name" value="PAP/OAS1 substrate-binding domain"/>
    <property type="match status" value="1"/>
</dbReference>
<evidence type="ECO:0000256" key="2">
    <source>
        <dbReference type="ARBA" id="ARBA00001946"/>
    </source>
</evidence>
<evidence type="ECO:0000256" key="7">
    <source>
        <dbReference type="ARBA" id="ARBA00022842"/>
    </source>
</evidence>
<comment type="subcellular location">
    <subcellularLocation>
        <location evidence="3">Cytoplasm</location>
    </subcellularLocation>
</comment>
<evidence type="ECO:0000259" key="9">
    <source>
        <dbReference type="Pfam" id="PF03828"/>
    </source>
</evidence>
<dbReference type="AlphaFoldDB" id="A0A2P4Y7G2"/>
<feature type="domain" description="PAP-associated" evidence="9">
    <location>
        <begin position="150"/>
        <end position="207"/>
    </location>
</feature>
<dbReference type="PANTHER" id="PTHR12271">
    <property type="entry name" value="POLY A POLYMERASE CID PAP -RELATED"/>
    <property type="match status" value="1"/>
</dbReference>
<dbReference type="OrthoDB" id="407432at2759"/>
<comment type="cofactor">
    <cofactor evidence="2">
        <name>Mg(2+)</name>
        <dbReference type="ChEBI" id="CHEBI:18420"/>
    </cofactor>
</comment>
<accession>A0A2P4Y7G2</accession>
<evidence type="ECO:0000256" key="5">
    <source>
        <dbReference type="ARBA" id="ARBA00022679"/>
    </source>
</evidence>
<dbReference type="EMBL" id="NCKW01005022">
    <property type="protein sequence ID" value="POM73740.1"/>
    <property type="molecule type" value="Genomic_DNA"/>
</dbReference>
<dbReference type="Pfam" id="PF22600">
    <property type="entry name" value="MTPAP-like_central"/>
    <property type="match status" value="1"/>
</dbReference>
<dbReference type="Proteomes" id="UP000237271">
    <property type="component" value="Unassembled WGS sequence"/>
</dbReference>
<dbReference type="Gene3D" id="1.10.1410.10">
    <property type="match status" value="1"/>
</dbReference>
<dbReference type="GO" id="GO:0046872">
    <property type="term" value="F:metal ion binding"/>
    <property type="evidence" value="ECO:0007669"/>
    <property type="project" value="UniProtKB-KW"/>
</dbReference>
<evidence type="ECO:0000256" key="4">
    <source>
        <dbReference type="ARBA" id="ARBA00022490"/>
    </source>
</evidence>
<evidence type="ECO:0000256" key="8">
    <source>
        <dbReference type="SAM" id="MobiDB-lite"/>
    </source>
</evidence>
<reference evidence="11 12" key="1">
    <citation type="journal article" date="2017" name="Genome Biol. Evol.">
        <title>Phytophthora megakarya and P. palmivora, closely related causal agents of cacao black pod rot, underwent increases in genome sizes and gene numbers by different mechanisms.</title>
        <authorList>
            <person name="Ali S.S."/>
            <person name="Shao J."/>
            <person name="Lary D.J."/>
            <person name="Kronmiller B."/>
            <person name="Shen D."/>
            <person name="Strem M.D."/>
            <person name="Amoako-Attah I."/>
            <person name="Akrofi A.Y."/>
            <person name="Begoude B.A."/>
            <person name="Ten Hoopen G.M."/>
            <person name="Coulibaly K."/>
            <person name="Kebe B.I."/>
            <person name="Melnick R.L."/>
            <person name="Guiltinan M.J."/>
            <person name="Tyler B.M."/>
            <person name="Meinhardt L.W."/>
            <person name="Bailey B.A."/>
        </authorList>
    </citation>
    <scope>NUCLEOTIDE SEQUENCE [LARGE SCALE GENOMIC DNA]</scope>
    <source>
        <strain evidence="12">sbr112.9</strain>
    </source>
</reference>
<keyword evidence="4" id="KW-0963">Cytoplasm</keyword>
<keyword evidence="12" id="KW-1185">Reference proteome</keyword>
<dbReference type="InterPro" id="IPR002058">
    <property type="entry name" value="PAP_assoc"/>
</dbReference>
<keyword evidence="6" id="KW-0479">Metal-binding</keyword>
<sequence length="306" mass="34656">MEVVARLESRPDLFASVDTTRLTARIPIVMFVSRASGIECDLCVENRLAQRNTSLLRAYASADPRVRMLAYVLKRFVKQRRMNCAAEGTLSSYGYLLLLIHFLQRQNPPVLPVLQALPPNWPNEPREKLPSVLCRGPSDELDPNSADGHSVGELLLGFFRYYGLQFDATRDVVSVRRPDAGTITKDEKRHTSQWRFTTRLSIEDPFEVGYDVAHVLKGSRDKYIRQQFVRAYVLLMDGAIRHQTKTEGVSVEEDTQPGQDAEADDNSLERIMSIVNEQVLEVPFLQAPPHPLSPVPMPMPQPHDSF</sequence>
<evidence type="ECO:0000313" key="11">
    <source>
        <dbReference type="EMBL" id="POM73740.1"/>
    </source>
</evidence>
<dbReference type="Pfam" id="PF03828">
    <property type="entry name" value="PAP_assoc"/>
    <property type="match status" value="1"/>
</dbReference>
<dbReference type="GO" id="GO:0005737">
    <property type="term" value="C:cytoplasm"/>
    <property type="evidence" value="ECO:0007669"/>
    <property type="project" value="UniProtKB-SubCell"/>
</dbReference>
<feature type="region of interest" description="Disordered" evidence="8">
    <location>
        <begin position="246"/>
        <end position="265"/>
    </location>
</feature>
<evidence type="ECO:0000256" key="3">
    <source>
        <dbReference type="ARBA" id="ARBA00004496"/>
    </source>
</evidence>
<dbReference type="PANTHER" id="PTHR12271:SF40">
    <property type="entry name" value="POLY(A) RNA POLYMERASE GLD2"/>
    <property type="match status" value="1"/>
</dbReference>
<keyword evidence="7" id="KW-0460">Magnesium</keyword>
<evidence type="ECO:0000313" key="12">
    <source>
        <dbReference type="Proteomes" id="UP000237271"/>
    </source>
</evidence>
<evidence type="ECO:0000256" key="6">
    <source>
        <dbReference type="ARBA" id="ARBA00022723"/>
    </source>
</evidence>
<dbReference type="GO" id="GO:0016779">
    <property type="term" value="F:nucleotidyltransferase activity"/>
    <property type="evidence" value="ECO:0007669"/>
    <property type="project" value="TreeGrafter"/>
</dbReference>
<dbReference type="GO" id="GO:0031123">
    <property type="term" value="P:RNA 3'-end processing"/>
    <property type="evidence" value="ECO:0007669"/>
    <property type="project" value="TreeGrafter"/>
</dbReference>
<feature type="domain" description="Poly(A) RNA polymerase mitochondrial-like central palm" evidence="10">
    <location>
        <begin position="22"/>
        <end position="60"/>
    </location>
</feature>
<proteinExistence type="predicted"/>
<organism evidence="11 12">
    <name type="scientific">Phytophthora palmivora</name>
    <dbReference type="NCBI Taxonomy" id="4796"/>
    <lineage>
        <taxon>Eukaryota</taxon>
        <taxon>Sar</taxon>
        <taxon>Stramenopiles</taxon>
        <taxon>Oomycota</taxon>
        <taxon>Peronosporomycetes</taxon>
        <taxon>Peronosporales</taxon>
        <taxon>Peronosporaceae</taxon>
        <taxon>Phytophthora</taxon>
    </lineage>
</organism>
<keyword evidence="5" id="KW-0808">Transferase</keyword>
<evidence type="ECO:0000256" key="1">
    <source>
        <dbReference type="ARBA" id="ARBA00001936"/>
    </source>
</evidence>
<dbReference type="InterPro" id="IPR054708">
    <property type="entry name" value="MTPAP-like_central"/>
</dbReference>
<feature type="compositionally biased region" description="Acidic residues" evidence="8">
    <location>
        <begin position="250"/>
        <end position="265"/>
    </location>
</feature>
<name>A0A2P4Y7G2_9STRA</name>
<dbReference type="SUPFAM" id="SSF81301">
    <property type="entry name" value="Nucleotidyltransferase"/>
    <property type="match status" value="1"/>
</dbReference>